<evidence type="ECO:0000256" key="1">
    <source>
        <dbReference type="SAM" id="MobiDB-lite"/>
    </source>
</evidence>
<evidence type="ECO:0000313" key="2">
    <source>
        <dbReference type="EMBL" id="KAG2539816.1"/>
    </source>
</evidence>
<reference evidence="2" key="1">
    <citation type="submission" date="2020-05" db="EMBL/GenBank/DDBJ databases">
        <title>WGS assembly of Panicum virgatum.</title>
        <authorList>
            <person name="Lovell J.T."/>
            <person name="Jenkins J."/>
            <person name="Shu S."/>
            <person name="Juenger T.E."/>
            <person name="Schmutz J."/>
        </authorList>
    </citation>
    <scope>NUCLEOTIDE SEQUENCE</scope>
    <source>
        <strain evidence="2">AP13</strain>
    </source>
</reference>
<dbReference type="Proteomes" id="UP000823388">
    <property type="component" value="Chromosome 9N"/>
</dbReference>
<dbReference type="AlphaFoldDB" id="A0A8T0MYG0"/>
<feature type="compositionally biased region" description="Low complexity" evidence="1">
    <location>
        <begin position="123"/>
        <end position="137"/>
    </location>
</feature>
<name>A0A8T0MYG0_PANVG</name>
<organism evidence="2 3">
    <name type="scientific">Panicum virgatum</name>
    <name type="common">Blackwell switchgrass</name>
    <dbReference type="NCBI Taxonomy" id="38727"/>
    <lineage>
        <taxon>Eukaryota</taxon>
        <taxon>Viridiplantae</taxon>
        <taxon>Streptophyta</taxon>
        <taxon>Embryophyta</taxon>
        <taxon>Tracheophyta</taxon>
        <taxon>Spermatophyta</taxon>
        <taxon>Magnoliopsida</taxon>
        <taxon>Liliopsida</taxon>
        <taxon>Poales</taxon>
        <taxon>Poaceae</taxon>
        <taxon>PACMAD clade</taxon>
        <taxon>Panicoideae</taxon>
        <taxon>Panicodae</taxon>
        <taxon>Paniceae</taxon>
        <taxon>Panicinae</taxon>
        <taxon>Panicum</taxon>
        <taxon>Panicum sect. Hiantes</taxon>
    </lineage>
</organism>
<sequence>MQAGRVSPQTRWTNPRREPANRRNSARMGEAALCGLLAGPNSAAEPAKRKGEEAVRRPHLLDSSHAPSPPSTSAPPQSPFAAPPPVACGSTTLVASGSGGFLSHPPLVAVESSNPNRKNSIESTTRAAATGRRTSGRLSCRTTGRKAPATQTRAAATNKVLSENNSVMVDGQAKIRGPSAWLAASIAFMWHVMSSIVHK</sequence>
<accession>A0A8T0MYG0</accession>
<gene>
    <name evidence="2" type="ORF">PVAP13_9NG496814</name>
</gene>
<dbReference type="EMBL" id="CM029054">
    <property type="protein sequence ID" value="KAG2539816.1"/>
    <property type="molecule type" value="Genomic_DNA"/>
</dbReference>
<feature type="compositionally biased region" description="Basic and acidic residues" evidence="1">
    <location>
        <begin position="46"/>
        <end position="62"/>
    </location>
</feature>
<evidence type="ECO:0000313" key="3">
    <source>
        <dbReference type="Proteomes" id="UP000823388"/>
    </source>
</evidence>
<keyword evidence="3" id="KW-1185">Reference proteome</keyword>
<protein>
    <submittedName>
        <fullName evidence="2">Uncharacterized protein</fullName>
    </submittedName>
</protein>
<comment type="caution">
    <text evidence="2">The sequence shown here is derived from an EMBL/GenBank/DDBJ whole genome shotgun (WGS) entry which is preliminary data.</text>
</comment>
<feature type="compositionally biased region" description="Polar residues" evidence="1">
    <location>
        <begin position="111"/>
        <end position="122"/>
    </location>
</feature>
<proteinExistence type="predicted"/>
<feature type="region of interest" description="Disordered" evidence="1">
    <location>
        <begin position="110"/>
        <end position="147"/>
    </location>
</feature>
<feature type="region of interest" description="Disordered" evidence="1">
    <location>
        <begin position="1"/>
        <end position="85"/>
    </location>
</feature>
<feature type="compositionally biased region" description="Pro residues" evidence="1">
    <location>
        <begin position="67"/>
        <end position="85"/>
    </location>
</feature>